<reference evidence="2" key="1">
    <citation type="journal article" date="2023" name="Front. Plant Sci.">
        <title>Chromosomal-level genome assembly of Melastoma candidum provides insights into trichome evolution.</title>
        <authorList>
            <person name="Zhong Y."/>
            <person name="Wu W."/>
            <person name="Sun C."/>
            <person name="Zou P."/>
            <person name="Liu Y."/>
            <person name="Dai S."/>
            <person name="Zhou R."/>
        </authorList>
    </citation>
    <scope>NUCLEOTIDE SEQUENCE [LARGE SCALE GENOMIC DNA]</scope>
</reference>
<gene>
    <name evidence="1" type="ORF">MLD38_028532</name>
</gene>
<accession>A0ACB9N1D5</accession>
<proteinExistence type="predicted"/>
<keyword evidence="2" id="KW-1185">Reference proteome</keyword>
<dbReference type="Proteomes" id="UP001057402">
    <property type="component" value="Chromosome 8"/>
</dbReference>
<dbReference type="EMBL" id="CM042887">
    <property type="protein sequence ID" value="KAI4330232.1"/>
    <property type="molecule type" value="Genomic_DNA"/>
</dbReference>
<comment type="caution">
    <text evidence="1">The sequence shown here is derived from an EMBL/GenBank/DDBJ whole genome shotgun (WGS) entry which is preliminary data.</text>
</comment>
<evidence type="ECO:0000313" key="1">
    <source>
        <dbReference type="EMBL" id="KAI4330232.1"/>
    </source>
</evidence>
<organism evidence="1 2">
    <name type="scientific">Melastoma candidum</name>
    <dbReference type="NCBI Taxonomy" id="119954"/>
    <lineage>
        <taxon>Eukaryota</taxon>
        <taxon>Viridiplantae</taxon>
        <taxon>Streptophyta</taxon>
        <taxon>Embryophyta</taxon>
        <taxon>Tracheophyta</taxon>
        <taxon>Spermatophyta</taxon>
        <taxon>Magnoliopsida</taxon>
        <taxon>eudicotyledons</taxon>
        <taxon>Gunneridae</taxon>
        <taxon>Pentapetalae</taxon>
        <taxon>rosids</taxon>
        <taxon>malvids</taxon>
        <taxon>Myrtales</taxon>
        <taxon>Melastomataceae</taxon>
        <taxon>Melastomatoideae</taxon>
        <taxon>Melastomateae</taxon>
        <taxon>Melastoma</taxon>
    </lineage>
</organism>
<protein>
    <submittedName>
        <fullName evidence="1">Uncharacterized protein</fullName>
    </submittedName>
</protein>
<evidence type="ECO:0000313" key="2">
    <source>
        <dbReference type="Proteomes" id="UP001057402"/>
    </source>
</evidence>
<name>A0ACB9N1D5_9MYRT</name>
<sequence length="506" mass="57093">MEVFDYFIDPDYDRLFERIYPASVCIDNETYDDCTLVKVDSANKNGILLEMVQVLADLDLVITKSYISTDGGWIMDLFHVTDQKGNKLKDQSLMLYIQQTLCATRRATPSKEIPACEFPSRHLHMPSDHTAIEVTTTDQPGLLSKITAVLADQACDVADVAMWTHHTRLACILYIKDNGRVGPITDPARLARIEEELENFVEANDKEGERRSVRLAMPVPGRTHTERRLHQLMYADKDYKMCCRCCGGSDCDGNECAAAHVSIGSWEEKGYTVVNIECWDRPKLLFDAVCTLTDMQYVVFHASIHSEGSTAKQEYFIRRKDGGTLNSDEEKEKLVQCLLASIERRVVHGLRLDVNADDRPNLLWDMTRTLCENGLTITRADLTTRGKKAIGSFYVEGTSGPCHEVNLDTIEMVRKGISGSVHVVNGSDNRRNWPWRTASYEGSCDGNDNDNTNTNTKVCNGNDYNNDVDDVRTTITGNNDENETKLPPVEHLWADIEKFCQDVWAH</sequence>